<dbReference type="Pfam" id="PF00682">
    <property type="entry name" value="HMGL-like"/>
    <property type="match status" value="1"/>
</dbReference>
<evidence type="ECO:0000256" key="5">
    <source>
        <dbReference type="ARBA" id="ARBA00023239"/>
    </source>
</evidence>
<evidence type="ECO:0000313" key="9">
    <source>
        <dbReference type="Proteomes" id="UP001154114"/>
    </source>
</evidence>
<evidence type="ECO:0000256" key="3">
    <source>
        <dbReference type="ARBA" id="ARBA00012910"/>
    </source>
</evidence>
<protein>
    <recommendedName>
        <fullName evidence="3">hydroxymethylglutaryl-CoA lyase</fullName>
        <ecNumber evidence="3">4.1.3.4</ecNumber>
    </recommendedName>
</protein>
<dbReference type="CDD" id="cd07938">
    <property type="entry name" value="DRE_TIM_HMGL"/>
    <property type="match status" value="1"/>
</dbReference>
<evidence type="ECO:0000313" key="8">
    <source>
        <dbReference type="EMBL" id="CAH0592350.1"/>
    </source>
</evidence>
<dbReference type="PANTHER" id="PTHR42738">
    <property type="entry name" value="HYDROXYMETHYLGLUTARYL-COA LYASE"/>
    <property type="match status" value="1"/>
</dbReference>
<dbReference type="Gene3D" id="3.20.20.70">
    <property type="entry name" value="Aldolase class I"/>
    <property type="match status" value="1"/>
</dbReference>
<dbReference type="OrthoDB" id="1905920at2759"/>
<gene>
    <name evidence="8" type="ORF">CINC_LOCUS5570</name>
</gene>
<feature type="domain" description="Pyruvate carboxyltransferase" evidence="7">
    <location>
        <begin position="28"/>
        <end position="295"/>
    </location>
</feature>
<comment type="catalytic activity">
    <reaction evidence="6">
        <text>(3S)-3-hydroxy-3-methylglutaryl-CoA = acetoacetate + acetyl-CoA</text>
        <dbReference type="Rhea" id="RHEA:24404"/>
        <dbReference type="ChEBI" id="CHEBI:13705"/>
        <dbReference type="ChEBI" id="CHEBI:43074"/>
        <dbReference type="ChEBI" id="CHEBI:57288"/>
        <dbReference type="EC" id="4.1.3.4"/>
    </reaction>
</comment>
<dbReference type="FunFam" id="3.20.20.70:FF:000201">
    <property type="entry name" value="Hydroxymethylglutaryl-CoA lyase"/>
    <property type="match status" value="1"/>
</dbReference>
<comment type="similarity">
    <text evidence="2">Belongs to the HMG-CoA lyase family.</text>
</comment>
<dbReference type="EC" id="4.1.3.4" evidence="3"/>
<reference evidence="8" key="1">
    <citation type="submission" date="2021-12" db="EMBL/GenBank/DDBJ databases">
        <authorList>
            <person name="King R."/>
        </authorList>
    </citation>
    <scope>NUCLEOTIDE SEQUENCE</scope>
</reference>
<dbReference type="InterPro" id="IPR043594">
    <property type="entry name" value="HMGL"/>
</dbReference>
<evidence type="ECO:0000256" key="1">
    <source>
        <dbReference type="ARBA" id="ARBA00005143"/>
    </source>
</evidence>
<dbReference type="InterPro" id="IPR000891">
    <property type="entry name" value="PYR_CT"/>
</dbReference>
<dbReference type="EMBL" id="LR824005">
    <property type="protein sequence ID" value="CAH0592350.1"/>
    <property type="molecule type" value="Genomic_DNA"/>
</dbReference>
<evidence type="ECO:0000256" key="2">
    <source>
        <dbReference type="ARBA" id="ARBA00009405"/>
    </source>
</evidence>
<dbReference type="GO" id="GO:0046872">
    <property type="term" value="F:metal ion binding"/>
    <property type="evidence" value="ECO:0007669"/>
    <property type="project" value="UniProtKB-KW"/>
</dbReference>
<sequence length="405" mass="44262">MSQLTNPIKFRIVKSLYQRCHSSAAPQVRIYEVGPRDGLQNESKFVPTDVKIELINKIAAAGIKNIESASFVSPKWVKQMSDGVEVMKNLPRAPGVNYPVLIPNLKGYDTAKQCNIEEVAIFPAGSEGFSQKNLNCSVEEGLRRFKLVADQAIKDGLRVRGYVSCVVGCPYDGPIHPKGIAKITEQLLEMGCYEISLGDTIGVGTAGSVRRLMREVLAVAKPEQLALHFHDTYGQALSNLLAGLEFGIKTVDSSISGLGGCPYARGASGNLATEDLVYFLYGLGANTDVDLVKLIEAGRYISNYLGKPTDSKVNRAIGFYQLSCEVGAGRGAPAGPASHSCDRRATSCSLYIELTLFIRFDLEREVDKPSLLCQCIPYATRTRNREPVSLCLFLWNERDSQHGRS</sequence>
<dbReference type="AlphaFoldDB" id="A0A9P0BT81"/>
<accession>A0A9P0BT81</accession>
<evidence type="ECO:0000256" key="4">
    <source>
        <dbReference type="ARBA" id="ARBA00022723"/>
    </source>
</evidence>
<keyword evidence="9" id="KW-1185">Reference proteome</keyword>
<dbReference type="PANTHER" id="PTHR42738:SF7">
    <property type="entry name" value="HYDROXYMETHYLGLUTARYL-COA LYASE"/>
    <property type="match status" value="1"/>
</dbReference>
<dbReference type="GO" id="GO:0004419">
    <property type="term" value="F:hydroxymethylglutaryl-CoA lyase activity"/>
    <property type="evidence" value="ECO:0007669"/>
    <property type="project" value="UniProtKB-EC"/>
</dbReference>
<proteinExistence type="inferred from homology"/>
<dbReference type="GO" id="GO:0006552">
    <property type="term" value="P:L-leucine catabolic process"/>
    <property type="evidence" value="ECO:0007669"/>
    <property type="project" value="TreeGrafter"/>
</dbReference>
<evidence type="ECO:0000256" key="6">
    <source>
        <dbReference type="ARBA" id="ARBA00049877"/>
    </source>
</evidence>
<comment type="pathway">
    <text evidence="1">Metabolic intermediate metabolism; (S)-3-hydroxy-3-methylglutaryl-CoA degradation; acetoacetate from (S)-3-hydroxy-3-methylglutaryl-CoA: step 1/1.</text>
</comment>
<dbReference type="Proteomes" id="UP001154114">
    <property type="component" value="Chromosome 2"/>
</dbReference>
<dbReference type="InterPro" id="IPR013785">
    <property type="entry name" value="Aldolase_TIM"/>
</dbReference>
<evidence type="ECO:0000259" key="7">
    <source>
        <dbReference type="PROSITE" id="PS50991"/>
    </source>
</evidence>
<dbReference type="PROSITE" id="PS50991">
    <property type="entry name" value="PYR_CT"/>
    <property type="match status" value="1"/>
</dbReference>
<dbReference type="GO" id="GO:0046951">
    <property type="term" value="P:ketone body biosynthetic process"/>
    <property type="evidence" value="ECO:0007669"/>
    <property type="project" value="TreeGrafter"/>
</dbReference>
<dbReference type="SUPFAM" id="SSF51569">
    <property type="entry name" value="Aldolase"/>
    <property type="match status" value="1"/>
</dbReference>
<name>A0A9P0BT81_CHRIL</name>
<organism evidence="8 9">
    <name type="scientific">Chrysodeixis includens</name>
    <name type="common">Soybean looper</name>
    <name type="synonym">Pseudoplusia includens</name>
    <dbReference type="NCBI Taxonomy" id="689277"/>
    <lineage>
        <taxon>Eukaryota</taxon>
        <taxon>Metazoa</taxon>
        <taxon>Ecdysozoa</taxon>
        <taxon>Arthropoda</taxon>
        <taxon>Hexapoda</taxon>
        <taxon>Insecta</taxon>
        <taxon>Pterygota</taxon>
        <taxon>Neoptera</taxon>
        <taxon>Endopterygota</taxon>
        <taxon>Lepidoptera</taxon>
        <taxon>Glossata</taxon>
        <taxon>Ditrysia</taxon>
        <taxon>Noctuoidea</taxon>
        <taxon>Noctuidae</taxon>
        <taxon>Plusiinae</taxon>
        <taxon>Chrysodeixis</taxon>
    </lineage>
</organism>
<dbReference type="NCBIfam" id="NF004283">
    <property type="entry name" value="PRK05692.1"/>
    <property type="match status" value="1"/>
</dbReference>
<keyword evidence="4" id="KW-0479">Metal-binding</keyword>
<keyword evidence="5" id="KW-0456">Lyase</keyword>